<dbReference type="GO" id="GO:0030322">
    <property type="term" value="P:stabilization of membrane potential"/>
    <property type="evidence" value="ECO:0007669"/>
    <property type="project" value="TreeGrafter"/>
</dbReference>
<dbReference type="InterPro" id="IPR003280">
    <property type="entry name" value="2pore_dom_K_chnl"/>
</dbReference>
<dbReference type="AlphaFoldDB" id="A0AB34KHP1"/>
<keyword evidence="5" id="KW-0406">Ion transport</keyword>
<evidence type="ECO:0000259" key="10">
    <source>
        <dbReference type="Pfam" id="PF07885"/>
    </source>
</evidence>
<dbReference type="Gene3D" id="1.10.287.70">
    <property type="match status" value="2"/>
</dbReference>
<evidence type="ECO:0000256" key="5">
    <source>
        <dbReference type="ARBA" id="ARBA00023065"/>
    </source>
</evidence>
<evidence type="ECO:0000313" key="12">
    <source>
        <dbReference type="Proteomes" id="UP000803884"/>
    </source>
</evidence>
<evidence type="ECO:0000256" key="7">
    <source>
        <dbReference type="ARBA" id="ARBA00023303"/>
    </source>
</evidence>
<feature type="compositionally biased region" description="Basic residues" evidence="8">
    <location>
        <begin position="673"/>
        <end position="683"/>
    </location>
</feature>
<keyword evidence="7" id="KW-0407">Ion channel</keyword>
<feature type="region of interest" description="Disordered" evidence="8">
    <location>
        <begin position="1"/>
        <end position="40"/>
    </location>
</feature>
<dbReference type="SUPFAM" id="SSF81324">
    <property type="entry name" value="Voltage-gated potassium channels"/>
    <property type="match status" value="2"/>
</dbReference>
<evidence type="ECO:0000256" key="9">
    <source>
        <dbReference type="SAM" id="Phobius"/>
    </source>
</evidence>
<evidence type="ECO:0000256" key="6">
    <source>
        <dbReference type="ARBA" id="ARBA00023136"/>
    </source>
</evidence>
<feature type="transmembrane region" description="Helical" evidence="9">
    <location>
        <begin position="454"/>
        <end position="473"/>
    </location>
</feature>
<name>A0AB34KHP1_9PEZI</name>
<evidence type="ECO:0000256" key="8">
    <source>
        <dbReference type="SAM" id="MobiDB-lite"/>
    </source>
</evidence>
<dbReference type="InterPro" id="IPR013099">
    <property type="entry name" value="K_chnl_dom"/>
</dbReference>
<feature type="region of interest" description="Disordered" evidence="8">
    <location>
        <begin position="724"/>
        <end position="757"/>
    </location>
</feature>
<feature type="transmembrane region" description="Helical" evidence="9">
    <location>
        <begin position="133"/>
        <end position="154"/>
    </location>
</feature>
<feature type="transmembrane region" description="Helical" evidence="9">
    <location>
        <begin position="370"/>
        <end position="391"/>
    </location>
</feature>
<keyword evidence="2" id="KW-0813">Transport</keyword>
<sequence>MSTIDPGIGEGIKEHAEDVEDSSVQKEQGDNGNSEDPSQPSKWWFASTACPLLAGTFGPVASGFNICALVYPWRQYIPPGGTQSTSEQAGQTLPDPPFLIALNVASLVCALCGNASLLLNMAQRVRFSTAQPITIIGFVFAGILLIADLVTLSLKPHYAITRPEAIPDDRHALTGAFYYAIFAAAIYVMIGLLMLMTVYGAIKGHFKREFQLTGPQRTLMLQTMSFVAYLLLGALVFSHVEGWEYLNAVYWADVTLLTIGLGDYSPSTSVGQGLLFPFAIGGILMVGLVVGSIRSLVLDRGQEKIIARIVEKKRSSATHHVNERQHTIRISMFAKADLSTDPKLSQAQRRKQEFVAMRKVQEASEKERRWFGLLTSGAFALILWFGGAAIFRHTEYLQQWTYLEALYFSYTSLLTIGYGTPHPQSNSGKAFFVIWSLLAVPSLTILISNMGDTIVKWFSSITVSVAAITILPGEMGFRAGFRKAVGDISTWVQASLSSITPPGIFGDIPSVESNRKIHPTTYEDLMRGRLAKRLTMHAPQDAELDAGDDLGSDIKFYHYVLARECRYVQNDLGQSPEKKYSWEEWEYFLKLIGNEEDPEDYSGQEHLETLVPKKLRVKPQTHRQSSIPMKGAGRPDVYANGSPSKTMTDICAPTAPAADDDFSEKTPTSSKPSHGRNRQKSHRSHVAAFYQNWSWLSNQSPLMSNKTEAEWILDRLSAALERELDRERKGHRRHPPIRLLDARSRSQDHKVISEKRP</sequence>
<keyword evidence="6 9" id="KW-0472">Membrane</keyword>
<accession>A0AB34KHP1</accession>
<proteinExistence type="predicted"/>
<feature type="domain" description="Potassium channel" evidence="10">
    <location>
        <begin position="381"/>
        <end position="455"/>
    </location>
</feature>
<dbReference type="GO" id="GO:0022841">
    <property type="term" value="F:potassium ion leak channel activity"/>
    <property type="evidence" value="ECO:0007669"/>
    <property type="project" value="TreeGrafter"/>
</dbReference>
<dbReference type="PANTHER" id="PTHR11003:SF291">
    <property type="entry name" value="IP11374P"/>
    <property type="match status" value="1"/>
</dbReference>
<evidence type="ECO:0000256" key="1">
    <source>
        <dbReference type="ARBA" id="ARBA00004141"/>
    </source>
</evidence>
<dbReference type="GO" id="GO:0015271">
    <property type="term" value="F:outward rectifier potassium channel activity"/>
    <property type="evidence" value="ECO:0007669"/>
    <property type="project" value="TreeGrafter"/>
</dbReference>
<keyword evidence="12" id="KW-1185">Reference proteome</keyword>
<comment type="subcellular location">
    <subcellularLocation>
        <location evidence="1">Membrane</location>
        <topology evidence="1">Multi-pass membrane protein</topology>
    </subcellularLocation>
</comment>
<dbReference type="EMBL" id="JAAQHG020000026">
    <property type="protein sequence ID" value="KAL1584459.1"/>
    <property type="molecule type" value="Genomic_DNA"/>
</dbReference>
<feature type="transmembrane region" description="Helical" evidence="9">
    <location>
        <begin position="176"/>
        <end position="199"/>
    </location>
</feature>
<feature type="transmembrane region" description="Helical" evidence="9">
    <location>
        <begin position="98"/>
        <end position="121"/>
    </location>
</feature>
<keyword evidence="4 9" id="KW-1133">Transmembrane helix</keyword>
<gene>
    <name evidence="11" type="ORF">WHR41_06260</name>
</gene>
<feature type="transmembrane region" description="Helical" evidence="9">
    <location>
        <begin position="274"/>
        <end position="297"/>
    </location>
</feature>
<evidence type="ECO:0000256" key="3">
    <source>
        <dbReference type="ARBA" id="ARBA00022692"/>
    </source>
</evidence>
<evidence type="ECO:0000313" key="11">
    <source>
        <dbReference type="EMBL" id="KAL1584459.1"/>
    </source>
</evidence>
<feature type="domain" description="Potassium channel" evidence="10">
    <location>
        <begin position="226"/>
        <end position="296"/>
    </location>
</feature>
<reference evidence="11 12" key="1">
    <citation type="journal article" date="2020" name="Microbiol. Resour. Announc.">
        <title>Draft Genome Sequence of a Cladosporium Species Isolated from the Mesophotic Ascidian Didemnum maculosum.</title>
        <authorList>
            <person name="Gioti A."/>
            <person name="Siaperas R."/>
            <person name="Nikolaivits E."/>
            <person name="Le Goff G."/>
            <person name="Ouazzani J."/>
            <person name="Kotoulas G."/>
            <person name="Topakas E."/>
        </authorList>
    </citation>
    <scope>NUCLEOTIDE SEQUENCE [LARGE SCALE GENOMIC DNA]</scope>
    <source>
        <strain evidence="11 12">TM138-S3</strain>
    </source>
</reference>
<feature type="region of interest" description="Disordered" evidence="8">
    <location>
        <begin position="617"/>
        <end position="683"/>
    </location>
</feature>
<dbReference type="Pfam" id="PF07885">
    <property type="entry name" value="Ion_trans_2"/>
    <property type="match status" value="2"/>
</dbReference>
<dbReference type="Proteomes" id="UP000803884">
    <property type="component" value="Unassembled WGS sequence"/>
</dbReference>
<feature type="transmembrane region" description="Helical" evidence="9">
    <location>
        <begin position="219"/>
        <end position="240"/>
    </location>
</feature>
<feature type="compositionally biased region" description="Basic and acidic residues" evidence="8">
    <location>
        <begin position="740"/>
        <end position="757"/>
    </location>
</feature>
<dbReference type="GeneID" id="96007703"/>
<evidence type="ECO:0000256" key="2">
    <source>
        <dbReference type="ARBA" id="ARBA00022448"/>
    </source>
</evidence>
<evidence type="ECO:0000256" key="4">
    <source>
        <dbReference type="ARBA" id="ARBA00022989"/>
    </source>
</evidence>
<organism evidence="11 12">
    <name type="scientific">Cladosporium halotolerans</name>
    <dbReference type="NCBI Taxonomy" id="1052096"/>
    <lineage>
        <taxon>Eukaryota</taxon>
        <taxon>Fungi</taxon>
        <taxon>Dikarya</taxon>
        <taxon>Ascomycota</taxon>
        <taxon>Pezizomycotina</taxon>
        <taxon>Dothideomycetes</taxon>
        <taxon>Dothideomycetidae</taxon>
        <taxon>Cladosporiales</taxon>
        <taxon>Cladosporiaceae</taxon>
        <taxon>Cladosporium</taxon>
    </lineage>
</organism>
<comment type="caution">
    <text evidence="11">The sequence shown here is derived from an EMBL/GenBank/DDBJ whole genome shotgun (WGS) entry which is preliminary data.</text>
</comment>
<feature type="transmembrane region" description="Helical" evidence="9">
    <location>
        <begin position="430"/>
        <end position="448"/>
    </location>
</feature>
<dbReference type="RefSeq" id="XP_069227565.1">
    <property type="nucleotide sequence ID" value="XM_069374865.1"/>
</dbReference>
<dbReference type="GO" id="GO:0005886">
    <property type="term" value="C:plasma membrane"/>
    <property type="evidence" value="ECO:0007669"/>
    <property type="project" value="TreeGrafter"/>
</dbReference>
<protein>
    <recommendedName>
        <fullName evidence="10">Potassium channel domain-containing protein</fullName>
    </recommendedName>
</protein>
<feature type="compositionally biased region" description="Polar residues" evidence="8">
    <location>
        <begin position="30"/>
        <end position="40"/>
    </location>
</feature>
<keyword evidence="3 9" id="KW-0812">Transmembrane</keyword>
<dbReference type="PANTHER" id="PTHR11003">
    <property type="entry name" value="POTASSIUM CHANNEL, SUBFAMILY K"/>
    <property type="match status" value="1"/>
</dbReference>